<organism evidence="2 3">
    <name type="scientific">Yoonia sediminilitoris</name>
    <dbReference type="NCBI Taxonomy" id="1286148"/>
    <lineage>
        <taxon>Bacteria</taxon>
        <taxon>Pseudomonadati</taxon>
        <taxon>Pseudomonadota</taxon>
        <taxon>Alphaproteobacteria</taxon>
        <taxon>Rhodobacterales</taxon>
        <taxon>Paracoccaceae</taxon>
        <taxon>Yoonia</taxon>
    </lineage>
</organism>
<accession>A0A2T6KM72</accession>
<dbReference type="Pfam" id="PF12973">
    <property type="entry name" value="Cupin_7"/>
    <property type="match status" value="1"/>
</dbReference>
<dbReference type="InterPro" id="IPR025979">
    <property type="entry name" value="ChrR-like_cupin_dom"/>
</dbReference>
<sequence>MTDPFVITDLPGQLDKLPFEFFREGVDIHHIKTGEPATALLRYAPGAKVPRHRHTGLETILVLEGQQTDERGTIYKGDLAINPEGSIHSVRSETGCIVLIQWERPVEILE</sequence>
<feature type="domain" description="ChrR-like cupin" evidence="1">
    <location>
        <begin position="13"/>
        <end position="100"/>
    </location>
</feature>
<dbReference type="Proteomes" id="UP000244523">
    <property type="component" value="Unassembled WGS sequence"/>
</dbReference>
<keyword evidence="3" id="KW-1185">Reference proteome</keyword>
<dbReference type="InterPro" id="IPR011051">
    <property type="entry name" value="RmlC_Cupin_sf"/>
</dbReference>
<name>A0A2T6KM72_9RHOB</name>
<dbReference type="RefSeq" id="WP_108385757.1">
    <property type="nucleotide sequence ID" value="NZ_QBUD01000002.1"/>
</dbReference>
<reference evidence="2 3" key="1">
    <citation type="submission" date="2018-04" db="EMBL/GenBank/DDBJ databases">
        <title>Genomic Encyclopedia of Archaeal and Bacterial Type Strains, Phase II (KMG-II): from individual species to whole genera.</title>
        <authorList>
            <person name="Goeker M."/>
        </authorList>
    </citation>
    <scope>NUCLEOTIDE SEQUENCE [LARGE SCALE GENOMIC DNA]</scope>
    <source>
        <strain evidence="2 3">DSM 29955</strain>
    </source>
</reference>
<dbReference type="Gene3D" id="2.60.120.10">
    <property type="entry name" value="Jelly Rolls"/>
    <property type="match status" value="1"/>
</dbReference>
<dbReference type="EMBL" id="QBUD01000002">
    <property type="protein sequence ID" value="PUB17303.1"/>
    <property type="molecule type" value="Genomic_DNA"/>
</dbReference>
<dbReference type="SUPFAM" id="SSF51182">
    <property type="entry name" value="RmlC-like cupins"/>
    <property type="match status" value="1"/>
</dbReference>
<comment type="caution">
    <text evidence="2">The sequence shown here is derived from an EMBL/GenBank/DDBJ whole genome shotgun (WGS) entry which is preliminary data.</text>
</comment>
<evidence type="ECO:0000313" key="3">
    <source>
        <dbReference type="Proteomes" id="UP000244523"/>
    </source>
</evidence>
<dbReference type="OrthoDB" id="9801227at2"/>
<dbReference type="AlphaFoldDB" id="A0A2T6KM72"/>
<evidence type="ECO:0000313" key="2">
    <source>
        <dbReference type="EMBL" id="PUB17303.1"/>
    </source>
</evidence>
<gene>
    <name evidence="2" type="ORF">C8N45_102315</name>
</gene>
<proteinExistence type="predicted"/>
<protein>
    <submittedName>
        <fullName evidence="2">ChrR-like anti-ECFsigma factor</fullName>
    </submittedName>
</protein>
<dbReference type="InterPro" id="IPR014710">
    <property type="entry name" value="RmlC-like_jellyroll"/>
</dbReference>
<evidence type="ECO:0000259" key="1">
    <source>
        <dbReference type="Pfam" id="PF12973"/>
    </source>
</evidence>